<protein>
    <submittedName>
        <fullName evidence="3">Glycogen debranching enzyme</fullName>
    </submittedName>
</protein>
<dbReference type="GO" id="GO:0005975">
    <property type="term" value="P:carbohydrate metabolic process"/>
    <property type="evidence" value="ECO:0007669"/>
    <property type="project" value="InterPro"/>
</dbReference>
<dbReference type="PATRIC" id="fig|1434114.4.peg.2438"/>
<dbReference type="GeneID" id="24878176"/>
<accession>A0A0E3RPU0</accession>
<dbReference type="InterPro" id="IPR008928">
    <property type="entry name" value="6-hairpin_glycosidase_sf"/>
</dbReference>
<organism evidence="3 4">
    <name type="scientific">Methanosarcina mazei LYC</name>
    <dbReference type="NCBI Taxonomy" id="1434114"/>
    <lineage>
        <taxon>Archaea</taxon>
        <taxon>Methanobacteriati</taxon>
        <taxon>Methanobacteriota</taxon>
        <taxon>Stenosarchaea group</taxon>
        <taxon>Methanomicrobia</taxon>
        <taxon>Methanosarcinales</taxon>
        <taxon>Methanosarcinaceae</taxon>
        <taxon>Methanosarcina</taxon>
    </lineage>
</organism>
<name>A0A0E3RPU0_METMZ</name>
<dbReference type="Gene3D" id="1.50.10.10">
    <property type="match status" value="1"/>
</dbReference>
<dbReference type="Pfam" id="PF22422">
    <property type="entry name" value="MGH1-like_GH"/>
    <property type="match status" value="1"/>
</dbReference>
<dbReference type="SUPFAM" id="SSF48208">
    <property type="entry name" value="Six-hairpin glycosidases"/>
    <property type="match status" value="1"/>
</dbReference>
<dbReference type="InterPro" id="IPR054491">
    <property type="entry name" value="MGH1-like_GH"/>
</dbReference>
<sequence length="689" mass="79453">MTYQTKSEIRIVNGETFIISDPVGNIHQKGNRSLGFFFRDTRFLSELILKINDQDLSILSAKEVNYFWSTHYATLPFESIFESHPITIIRRRAAGNGAREEIIIHNYKTEPVDLTLSVQLDADFVDIIELKSSQDPEAKPVIEINPEEYQHIFVYRANGICRKTIIQCESGAQIENKKISFNINIPAKEVWRTCLTIRPVWEDDIIEPEYLCKDLDENKIFLHKSLQEWLDRVPRLTGHCSILSRTYGHSLMDLAALRFYIAPGKKPVIAAGMPWYMALFGRDSLITSYQCCFIAPDIAFNTLRNLANLQGKEYNYFKDEEPGKILHELRFGEKTLLGKKPYSPYFGSADTCQLFLILLHEVFKWTGNKEFVNEFKEPALKALYWIDNFGDMDGDGYVEYKKRSKEGLDNHCWKDSGTSMIFSDSRLAEAPIATVEFQGYIYDAKIRLAELAEEVWDDPSFAEELRNQAKELKRRFNRDFWIEDRGGYFALGLDKNKEKIDSMTSNMGHLLWSGIVEDDRAGIIVKQLMSRDLYNGWGIRTLSSHDRGYNPIEYHNGTVWPHDNSLIAEGFIKYGYRDEANRIITNLLEASQYFDSRFPEVFAGYQRTEVDFPVSYPTSSIPQAWAAGASMLFLRLILGLEPDRKSQSIKIDPYLPQVIEDICVENIRLFNKKFSVFAGKGRSEIKLSE</sequence>
<dbReference type="AlphaFoldDB" id="A0A0E3RPU0"/>
<gene>
    <name evidence="3" type="ORF">MSMAL_1924</name>
</gene>
<dbReference type="InterPro" id="IPR032856">
    <property type="entry name" value="GDE_N_bis"/>
</dbReference>
<dbReference type="Proteomes" id="UP000033063">
    <property type="component" value="Chromosome"/>
</dbReference>
<reference evidence="3 4" key="1">
    <citation type="submission" date="2014-07" db="EMBL/GenBank/DDBJ databases">
        <title>Methanogenic archaea and the global carbon cycle.</title>
        <authorList>
            <person name="Henriksen J.R."/>
            <person name="Luke J."/>
            <person name="Reinhart S."/>
            <person name="Benedict M.N."/>
            <person name="Youngblut N.D."/>
            <person name="Metcalf M.E."/>
            <person name="Whitaker R.J."/>
            <person name="Metcalf W.W."/>
        </authorList>
    </citation>
    <scope>NUCLEOTIDE SEQUENCE [LARGE SCALE GENOMIC DNA]</scope>
    <source>
        <strain evidence="3 4">LYC</strain>
    </source>
</reference>
<dbReference type="InterPro" id="IPR012341">
    <property type="entry name" value="6hp_glycosidase-like_sf"/>
</dbReference>
<feature type="domain" description="Putative glycogen debranching enzyme N-terminal" evidence="1">
    <location>
        <begin position="11"/>
        <end position="196"/>
    </location>
</feature>
<feature type="domain" description="Mannosylglycerate hydrolase MGH1-like glycoside hydrolase" evidence="2">
    <location>
        <begin position="359"/>
        <end position="602"/>
    </location>
</feature>
<dbReference type="HOGENOM" id="CLU_019216_1_0_2"/>
<evidence type="ECO:0000313" key="4">
    <source>
        <dbReference type="Proteomes" id="UP000033063"/>
    </source>
</evidence>
<evidence type="ECO:0000259" key="2">
    <source>
        <dbReference type="Pfam" id="PF22422"/>
    </source>
</evidence>
<dbReference type="EMBL" id="CP009513">
    <property type="protein sequence ID" value="AKB68467.1"/>
    <property type="molecule type" value="Genomic_DNA"/>
</dbReference>
<evidence type="ECO:0000259" key="1">
    <source>
        <dbReference type="Pfam" id="PF14742"/>
    </source>
</evidence>
<evidence type="ECO:0000313" key="3">
    <source>
        <dbReference type="EMBL" id="AKB68467.1"/>
    </source>
</evidence>
<proteinExistence type="predicted"/>
<dbReference type="RefSeq" id="WP_080942077.1">
    <property type="nucleotide sequence ID" value="NZ_CP009513.1"/>
</dbReference>
<dbReference type="Pfam" id="PF14742">
    <property type="entry name" value="GDE_N_bis"/>
    <property type="match status" value="1"/>
</dbReference>